<dbReference type="EMBL" id="AZFH01000119">
    <property type="protein sequence ID" value="KRL79219.1"/>
    <property type="molecule type" value="Genomic_DNA"/>
</dbReference>
<dbReference type="PANTHER" id="PTHR33360:SF2">
    <property type="entry name" value="TRANSPOSASE FOR INSERTION SEQUENCE ELEMENT IS200"/>
    <property type="match status" value="1"/>
</dbReference>
<evidence type="ECO:0000259" key="1">
    <source>
        <dbReference type="SMART" id="SM01321"/>
    </source>
</evidence>
<dbReference type="AlphaFoldDB" id="A0A0R1TKN5"/>
<dbReference type="InterPro" id="IPR036515">
    <property type="entry name" value="Transposase_17_sf"/>
</dbReference>
<evidence type="ECO:0000313" key="2">
    <source>
        <dbReference type="EMBL" id="KRL79219.1"/>
    </source>
</evidence>
<dbReference type="SMART" id="SM01321">
    <property type="entry name" value="Y1_Tnp"/>
    <property type="match status" value="1"/>
</dbReference>
<comment type="caution">
    <text evidence="2">The sequence shown here is derived from an EMBL/GenBank/DDBJ whole genome shotgun (WGS) entry which is preliminary data.</text>
</comment>
<dbReference type="PATRIC" id="fig|1423740.3.peg.903"/>
<feature type="domain" description="Transposase IS200-like" evidence="1">
    <location>
        <begin position="15"/>
        <end position="134"/>
    </location>
</feature>
<accession>A0A0R1TKN5</accession>
<dbReference type="OrthoDB" id="9798161at2"/>
<dbReference type="RefSeq" id="WP_035189054.1">
    <property type="nucleotide sequence ID" value="NZ_AZFH01000119.1"/>
</dbReference>
<dbReference type="SUPFAM" id="SSF143422">
    <property type="entry name" value="Transposase IS200-like"/>
    <property type="match status" value="1"/>
</dbReference>
<gene>
    <name evidence="2" type="ORF">FC36_GL000852</name>
</gene>
<dbReference type="GO" id="GO:0004803">
    <property type="term" value="F:transposase activity"/>
    <property type="evidence" value="ECO:0007669"/>
    <property type="project" value="InterPro"/>
</dbReference>
<protein>
    <submittedName>
        <fullName evidence="2">ISChy9 transposase</fullName>
    </submittedName>
</protein>
<evidence type="ECO:0000313" key="3">
    <source>
        <dbReference type="Proteomes" id="UP000051048"/>
    </source>
</evidence>
<dbReference type="Proteomes" id="UP000051048">
    <property type="component" value="Unassembled WGS sequence"/>
</dbReference>
<dbReference type="PANTHER" id="PTHR33360">
    <property type="entry name" value="TRANSPOSASE FOR INSERTION SEQUENCE ELEMENT IS200"/>
    <property type="match status" value="1"/>
</dbReference>
<dbReference type="GO" id="GO:0003677">
    <property type="term" value="F:DNA binding"/>
    <property type="evidence" value="ECO:0007669"/>
    <property type="project" value="InterPro"/>
</dbReference>
<dbReference type="NCBIfam" id="NF033573">
    <property type="entry name" value="transpos_IS200"/>
    <property type="match status" value="1"/>
</dbReference>
<reference evidence="2 3" key="1">
    <citation type="journal article" date="2015" name="Genome Announc.">
        <title>Expanding the biotechnology potential of lactobacilli through comparative genomics of 213 strains and associated genera.</title>
        <authorList>
            <person name="Sun Z."/>
            <person name="Harris H.M."/>
            <person name="McCann A."/>
            <person name="Guo C."/>
            <person name="Argimon S."/>
            <person name="Zhang W."/>
            <person name="Yang X."/>
            <person name="Jeffery I.B."/>
            <person name="Cooney J.C."/>
            <person name="Kagawa T.F."/>
            <person name="Liu W."/>
            <person name="Song Y."/>
            <person name="Salvetti E."/>
            <person name="Wrobel A."/>
            <person name="Rasinkangas P."/>
            <person name="Parkhill J."/>
            <person name="Rea M.C."/>
            <person name="O'Sullivan O."/>
            <person name="Ritari J."/>
            <person name="Douillard F.P."/>
            <person name="Paul Ross R."/>
            <person name="Yang R."/>
            <person name="Briner A.E."/>
            <person name="Felis G.E."/>
            <person name="de Vos W.M."/>
            <person name="Barrangou R."/>
            <person name="Klaenhammer T.R."/>
            <person name="Caufield P.W."/>
            <person name="Cui Y."/>
            <person name="Zhang H."/>
            <person name="O'Toole P.W."/>
        </authorList>
    </citation>
    <scope>NUCLEOTIDE SEQUENCE [LARGE SCALE GENOMIC DNA]</scope>
    <source>
        <strain evidence="2 3">DSM 15833</strain>
    </source>
</reference>
<dbReference type="GO" id="GO:0006313">
    <property type="term" value="P:DNA transposition"/>
    <property type="evidence" value="ECO:0007669"/>
    <property type="project" value="InterPro"/>
</dbReference>
<proteinExistence type="predicted"/>
<dbReference type="Gene3D" id="3.30.70.1290">
    <property type="entry name" value="Transposase IS200-like"/>
    <property type="match status" value="1"/>
</dbReference>
<dbReference type="Pfam" id="PF01797">
    <property type="entry name" value="Y1_Tnp"/>
    <property type="match status" value="1"/>
</dbReference>
<sequence length="140" mass="16302">MQAHSEELNYSRTSVYSLKYHLILVTKYRKDVLVGPIKQELEQLLISMTEQFGGKILEMEIMPDHVHMLVDASPKNSLSSMMKGYKGVSARMLFMHHPELKKQLWGGHLWQPSYFACTVSERSEELIKEYIRNQKTSRGK</sequence>
<name>A0A0R1TKN5_9LACO</name>
<dbReference type="InterPro" id="IPR002686">
    <property type="entry name" value="Transposase_17"/>
</dbReference>
<organism evidence="2 3">
    <name type="scientific">Ligilactobacillus equi DSM 15833 = JCM 10991</name>
    <dbReference type="NCBI Taxonomy" id="1423740"/>
    <lineage>
        <taxon>Bacteria</taxon>
        <taxon>Bacillati</taxon>
        <taxon>Bacillota</taxon>
        <taxon>Bacilli</taxon>
        <taxon>Lactobacillales</taxon>
        <taxon>Lactobacillaceae</taxon>
        <taxon>Ligilactobacillus</taxon>
    </lineage>
</organism>